<reference evidence="1" key="1">
    <citation type="submission" date="2020-02" db="EMBL/GenBank/DDBJ databases">
        <title>Genome sequencing of the panga catfish, Pangasius djambal.</title>
        <authorList>
            <person name="Wen M."/>
            <person name="Zahm M."/>
            <person name="Roques C."/>
            <person name="Cabau C."/>
            <person name="Klopp C."/>
            <person name="Donnadieu C."/>
            <person name="Jouanno E."/>
            <person name="Avarre J.-C."/>
            <person name="Campet M."/>
            <person name="Ha T."/>
            <person name="Dugue R."/>
            <person name="Lampietro C."/>
            <person name="Louis A."/>
            <person name="Herpin A."/>
            <person name="Echchiki A."/>
            <person name="Berthelot C."/>
            <person name="Parey E."/>
            <person name="Roest-Crollius H."/>
            <person name="Braasch I."/>
            <person name="Postlethwait J.H."/>
            <person name="Bobe J."/>
            <person name="Montfort J."/>
            <person name="Bouchez O."/>
            <person name="Begum T."/>
            <person name="Schartl M."/>
            <person name="Gustiano R."/>
            <person name="Guiguen Y."/>
        </authorList>
    </citation>
    <scope>NUCLEOTIDE SEQUENCE</scope>
    <source>
        <strain evidence="1">Pdj_M5554</strain>
    </source>
</reference>
<comment type="caution">
    <text evidence="1">The sequence shown here is derived from an EMBL/GenBank/DDBJ whole genome shotgun (WGS) entry which is preliminary data.</text>
</comment>
<protein>
    <submittedName>
        <fullName evidence="1">Uncharacterized protein</fullName>
    </submittedName>
</protein>
<evidence type="ECO:0000313" key="2">
    <source>
        <dbReference type="Proteomes" id="UP000830395"/>
    </source>
</evidence>
<organism evidence="1 2">
    <name type="scientific">Pangasius djambal</name>
    <dbReference type="NCBI Taxonomy" id="1691987"/>
    <lineage>
        <taxon>Eukaryota</taxon>
        <taxon>Metazoa</taxon>
        <taxon>Chordata</taxon>
        <taxon>Craniata</taxon>
        <taxon>Vertebrata</taxon>
        <taxon>Euteleostomi</taxon>
        <taxon>Actinopterygii</taxon>
        <taxon>Neopterygii</taxon>
        <taxon>Teleostei</taxon>
        <taxon>Ostariophysi</taxon>
        <taxon>Siluriformes</taxon>
        <taxon>Pangasiidae</taxon>
        <taxon>Pangasius</taxon>
    </lineage>
</organism>
<keyword evidence="2" id="KW-1185">Reference proteome</keyword>
<accession>A0ACC5YNL2</accession>
<evidence type="ECO:0000313" key="1">
    <source>
        <dbReference type="EMBL" id="MCJ8736631.1"/>
    </source>
</evidence>
<dbReference type="EMBL" id="CM040984">
    <property type="protein sequence ID" value="MCJ8736631.1"/>
    <property type="molecule type" value="Genomic_DNA"/>
</dbReference>
<dbReference type="Proteomes" id="UP000830395">
    <property type="component" value="Chromosome 10"/>
</dbReference>
<proteinExistence type="predicted"/>
<gene>
    <name evidence="1" type="ORF">PDJAM_G00014740</name>
</gene>
<name>A0ACC5YNL2_9TELE</name>
<sequence length="171" mass="19483">MQMAAQGVIGNQPNTESDPVEERLRNQIEEEKKHYKSTFERLKGLKTEIEHLQHLLQKSKIKLQKDFQDWWNQEAARLQQNQCSESTRAGRSQDNSPRPPSSSSRHDHHINNQDRAHQPTPPTRELRALSSAGLASTSIPLTGDQQTDADILAFIKARQNLLTRTGISFTH</sequence>